<gene>
    <name evidence="2" type="ORF">CYMTET_28472</name>
</gene>
<feature type="region of interest" description="Disordered" evidence="1">
    <location>
        <begin position="1236"/>
        <end position="1507"/>
    </location>
</feature>
<feature type="compositionally biased region" description="Low complexity" evidence="1">
    <location>
        <begin position="714"/>
        <end position="723"/>
    </location>
</feature>
<feature type="compositionally biased region" description="Low complexity" evidence="1">
    <location>
        <begin position="898"/>
        <end position="924"/>
    </location>
</feature>
<feature type="non-terminal residue" evidence="2">
    <location>
        <position position="1657"/>
    </location>
</feature>
<evidence type="ECO:0000313" key="2">
    <source>
        <dbReference type="EMBL" id="KAK3262688.1"/>
    </source>
</evidence>
<feature type="compositionally biased region" description="Low complexity" evidence="1">
    <location>
        <begin position="1117"/>
        <end position="1134"/>
    </location>
</feature>
<dbReference type="Proteomes" id="UP001190700">
    <property type="component" value="Unassembled WGS sequence"/>
</dbReference>
<feature type="compositionally biased region" description="Basic residues" evidence="1">
    <location>
        <begin position="1237"/>
        <end position="1248"/>
    </location>
</feature>
<feature type="compositionally biased region" description="Basic and acidic residues" evidence="1">
    <location>
        <begin position="346"/>
        <end position="357"/>
    </location>
</feature>
<feature type="compositionally biased region" description="Pro residues" evidence="1">
    <location>
        <begin position="1422"/>
        <end position="1453"/>
    </location>
</feature>
<proteinExistence type="predicted"/>
<feature type="compositionally biased region" description="Low complexity" evidence="1">
    <location>
        <begin position="606"/>
        <end position="627"/>
    </location>
</feature>
<feature type="compositionally biased region" description="Low complexity" evidence="1">
    <location>
        <begin position="675"/>
        <end position="686"/>
    </location>
</feature>
<feature type="region of interest" description="Disordered" evidence="1">
    <location>
        <begin position="405"/>
        <end position="769"/>
    </location>
</feature>
<evidence type="ECO:0000256" key="1">
    <source>
        <dbReference type="SAM" id="MobiDB-lite"/>
    </source>
</evidence>
<feature type="region of interest" description="Disordered" evidence="1">
    <location>
        <begin position="161"/>
        <end position="187"/>
    </location>
</feature>
<feature type="compositionally biased region" description="Pro residues" evidence="1">
    <location>
        <begin position="1317"/>
        <end position="1377"/>
    </location>
</feature>
<comment type="caution">
    <text evidence="2">The sequence shown here is derived from an EMBL/GenBank/DDBJ whole genome shotgun (WGS) entry which is preliminary data.</text>
</comment>
<name>A0AAE0FMU8_9CHLO</name>
<reference evidence="2 3" key="1">
    <citation type="journal article" date="2015" name="Genome Biol. Evol.">
        <title>Comparative Genomics of a Bacterivorous Green Alga Reveals Evolutionary Causalities and Consequences of Phago-Mixotrophic Mode of Nutrition.</title>
        <authorList>
            <person name="Burns J.A."/>
            <person name="Paasch A."/>
            <person name="Narechania A."/>
            <person name="Kim E."/>
        </authorList>
    </citation>
    <scope>NUCLEOTIDE SEQUENCE [LARGE SCALE GENOMIC DNA]</scope>
    <source>
        <strain evidence="2 3">PLY_AMNH</strain>
    </source>
</reference>
<feature type="compositionally biased region" description="Pro residues" evidence="1">
    <location>
        <begin position="628"/>
        <end position="638"/>
    </location>
</feature>
<accession>A0AAE0FMU8</accession>
<feature type="compositionally biased region" description="Low complexity" evidence="1">
    <location>
        <begin position="475"/>
        <end position="492"/>
    </location>
</feature>
<feature type="region of interest" description="Disordered" evidence="1">
    <location>
        <begin position="826"/>
        <end position="990"/>
    </location>
</feature>
<feature type="region of interest" description="Disordered" evidence="1">
    <location>
        <begin position="286"/>
        <end position="357"/>
    </location>
</feature>
<feature type="region of interest" description="Disordered" evidence="1">
    <location>
        <begin position="199"/>
        <end position="244"/>
    </location>
</feature>
<evidence type="ECO:0000313" key="3">
    <source>
        <dbReference type="Proteomes" id="UP001190700"/>
    </source>
</evidence>
<feature type="compositionally biased region" description="Low complexity" evidence="1">
    <location>
        <begin position="576"/>
        <end position="595"/>
    </location>
</feature>
<feature type="compositionally biased region" description="Polar residues" evidence="1">
    <location>
        <begin position="946"/>
        <end position="958"/>
    </location>
</feature>
<feature type="compositionally biased region" description="Pro residues" evidence="1">
    <location>
        <begin position="829"/>
        <end position="842"/>
    </location>
</feature>
<feature type="compositionally biased region" description="Polar residues" evidence="1">
    <location>
        <begin position="1461"/>
        <end position="1479"/>
    </location>
</feature>
<organism evidence="2 3">
    <name type="scientific">Cymbomonas tetramitiformis</name>
    <dbReference type="NCBI Taxonomy" id="36881"/>
    <lineage>
        <taxon>Eukaryota</taxon>
        <taxon>Viridiplantae</taxon>
        <taxon>Chlorophyta</taxon>
        <taxon>Pyramimonadophyceae</taxon>
        <taxon>Pyramimonadales</taxon>
        <taxon>Pyramimonadaceae</taxon>
        <taxon>Cymbomonas</taxon>
    </lineage>
</organism>
<feature type="compositionally biased region" description="Pro residues" evidence="1">
    <location>
        <begin position="687"/>
        <end position="713"/>
    </location>
</feature>
<dbReference type="EMBL" id="LGRX02016025">
    <property type="protein sequence ID" value="KAK3262688.1"/>
    <property type="molecule type" value="Genomic_DNA"/>
</dbReference>
<feature type="region of interest" description="Disordered" evidence="1">
    <location>
        <begin position="1528"/>
        <end position="1579"/>
    </location>
</feature>
<feature type="compositionally biased region" description="Low complexity" evidence="1">
    <location>
        <begin position="843"/>
        <end position="863"/>
    </location>
</feature>
<feature type="compositionally biased region" description="Basic and acidic residues" evidence="1">
    <location>
        <begin position="1405"/>
        <end position="1416"/>
    </location>
</feature>
<protein>
    <submittedName>
        <fullName evidence="2">Uncharacterized protein</fullName>
    </submittedName>
</protein>
<keyword evidence="3" id="KW-1185">Reference proteome</keyword>
<feature type="compositionally biased region" description="Pro residues" evidence="1">
    <location>
        <begin position="878"/>
        <end position="897"/>
    </location>
</feature>
<feature type="region of interest" description="Disordered" evidence="1">
    <location>
        <begin position="1004"/>
        <end position="1169"/>
    </location>
</feature>
<feature type="compositionally biased region" description="Low complexity" evidence="1">
    <location>
        <begin position="1156"/>
        <end position="1169"/>
    </location>
</feature>
<feature type="compositionally biased region" description="Basic and acidic residues" evidence="1">
    <location>
        <begin position="534"/>
        <end position="549"/>
    </location>
</feature>
<feature type="compositionally biased region" description="Pro residues" evidence="1">
    <location>
        <begin position="1090"/>
        <end position="1099"/>
    </location>
</feature>
<feature type="compositionally biased region" description="Polar residues" evidence="1">
    <location>
        <begin position="1491"/>
        <end position="1503"/>
    </location>
</feature>
<sequence>MADEPPNNASATVVDSALPKQKETSQAARFKNNIMFGESNAHSKLLKDLMKLRDRLLSLNCAAYAEYLWAIFPRLTGESRPSFEDPDLARRRHAFALSLDPDNLPQRYVKTPVAPAAVFGGALRAESSSAAEQDDFYGQLVDMYKRGTFSDRTAKVVRTRLKAQDGWSPPRSPSEEGPGVKFLPLPTGNPSEPFVLFKARRSRSSRSEADTASKPSLTPRPPGLLEVEPEEAEAAGAEPSPAPDGNVEVLLQQLQLCRMFGAWRHLATVAKQERLAGSAIFAMQADSGGARSGRTSQSSKAGAPQAARHGSGRPTEYGAGEGAFAAAEARQGGGGGKKGKGRKARKEAGKGMKVERTGKDAVKVVKVEKKEKLEKPTVAPKFVKNSKSSKGGKRKGIDEAIYLTEAASPAAVPPRGLTEPDADPQESEACAVSPTAASLPNSAAFPEPCIVRPEDNVPAKRMRGSGAAEALTTRPDAAASSVAAPSPALRAPPGGGSPQFNPSEYQPHLQALADPVAPALRSKGPAASPAAEAHLADTRAAGEQEEKRGGTVMTSSKDEEPGVAPPAAGGSKLNEEAPASAAPPEAGTTAPASSARALQLKTSMIGFEGAAEEPAAPFKPSIPAKTSPSPPPSLPLVRPPARSLSTDSAPECRAQHCSLPALPVPSPSQVASLPSAAASTMGAPSAAVPPPSSSPPSTLPQVPSPLSAPPPTAPARLAAASSLEVPLPPIATPSLATAPSPVPPASSPSAALPPIAPPPPSHLPTAGTRAIAECCRPSTHRTLASLHLPTAGTRASLNVAALPPIAPSPPSTSPTAGCRASLNVAALPPIAPSPPSTSPPPDADMLPAADVSSAAVSQAAIQARPPPAIKPDVTTPPFAAPPPIAGVPPVSSPPPFATTPTARTDPHLPSSLSPTAPLSPSLPTVNSRLPPSIPVCAPTAEEEMEPTSSKTPSTNQHQAEPPSFALSVDPEANLTQSNGQGRWLGEVGPNAQPTLLAAQCRDASELAAAPKGEEEEEEVVVEVEAPATDIPTDMAEPADREPAAAGSSDAAEHSPIGGEEEIKSTTSRARPSPAQRGPSLQIPAASKDVPPSPDAPAPPLAVAKAVPTPQGIPPPASAAVLPVASVPIANQSSPATPPPQSAEGPLAALGPTIHHPPAASSSTAPAPVMPTTRLADSELKTPLLVPFDRSPAGASVAVRALTGQETAPAADVGTVDEVSDAAASPLVPLLRMLSSKPHAHPQHTHYPRPRSPGASSPRQHRHVLSFPGALAQSTPAPPVAEGPGPTWAVDGRAIPKEGPLPAVILGSTPRSQAEISPPTPAPAPAPAPEAAPAPAPEAAPAPAPGAAPAPAPGAAPAPAPEAAPAPAPEAAPAPAPEAAPAFRLTVPPPIRLSPARALSPVLEANPRRGPLDHSARQEMPPVLLPPTSSPPQSPKSPPGSPTRTPPSRLPPLAAPVDSDGRQSPTSSPRALAAASNTQPGLKCRTTPAPYNFTSTPNPSTGTIPASRAAGGESVSMFAMQGRAYVAPKVLSERAPRSPSPQKDPHPTTVQAEPLPSTPVLSHDPAPGRREPQLHAPAAKTFKRKKLCVEGKNACPALGMKKENDAEEAPPPAMALPETRVAETALFSSPEQQAKAADPELPVPWLYWHTPQELFASA</sequence>